<evidence type="ECO:0000256" key="2">
    <source>
        <dbReference type="ARBA" id="ARBA00022448"/>
    </source>
</evidence>
<gene>
    <name evidence="11" type="ORF">BTO13_10130</name>
</gene>
<dbReference type="SUPFAM" id="SSF56935">
    <property type="entry name" value="Porins"/>
    <property type="match status" value="1"/>
</dbReference>
<dbReference type="Gene3D" id="2.60.40.1120">
    <property type="entry name" value="Carboxypeptidase-like, regulatory domain"/>
    <property type="match status" value="1"/>
</dbReference>
<name>A0A2S7WE76_9FLAO</name>
<proteinExistence type="inferred from homology"/>
<organism evidence="11 12">
    <name type="scientific">Polaribacter gangjinensis</name>
    <dbReference type="NCBI Taxonomy" id="574710"/>
    <lineage>
        <taxon>Bacteria</taxon>
        <taxon>Pseudomonadati</taxon>
        <taxon>Bacteroidota</taxon>
        <taxon>Flavobacteriia</taxon>
        <taxon>Flavobacteriales</taxon>
        <taxon>Flavobacteriaceae</taxon>
    </lineage>
</organism>
<evidence type="ECO:0000256" key="8">
    <source>
        <dbReference type="PROSITE-ProRule" id="PRU01360"/>
    </source>
</evidence>
<dbReference type="InterPro" id="IPR037066">
    <property type="entry name" value="Plug_dom_sf"/>
</dbReference>
<evidence type="ECO:0000256" key="9">
    <source>
        <dbReference type="SAM" id="SignalP"/>
    </source>
</evidence>
<reference evidence="11 12" key="1">
    <citation type="submission" date="2016-12" db="EMBL/GenBank/DDBJ databases">
        <title>Trade-off between light-utilization and light-protection in marine flavobacteria.</title>
        <authorList>
            <person name="Kumagai Y."/>
            <person name="Yoshizawa S."/>
            <person name="Kogure K."/>
            <person name="Iwasaki W."/>
        </authorList>
    </citation>
    <scope>NUCLEOTIDE SEQUENCE [LARGE SCALE GENOMIC DNA]</scope>
    <source>
        <strain evidence="11 12">KCTC 22729</strain>
    </source>
</reference>
<keyword evidence="12" id="KW-1185">Reference proteome</keyword>
<keyword evidence="7 8" id="KW-0998">Cell outer membrane</keyword>
<evidence type="ECO:0000313" key="11">
    <source>
        <dbReference type="EMBL" id="PQJ75562.1"/>
    </source>
</evidence>
<dbReference type="GO" id="GO:0015344">
    <property type="term" value="F:siderophore uptake transmembrane transporter activity"/>
    <property type="evidence" value="ECO:0007669"/>
    <property type="project" value="TreeGrafter"/>
</dbReference>
<protein>
    <submittedName>
        <fullName evidence="11">TonB-dependent receptor</fullName>
    </submittedName>
</protein>
<dbReference type="PROSITE" id="PS52016">
    <property type="entry name" value="TONB_DEPENDENT_REC_3"/>
    <property type="match status" value="1"/>
</dbReference>
<dbReference type="PANTHER" id="PTHR30069:SF29">
    <property type="entry name" value="HEMOGLOBIN AND HEMOGLOBIN-HAPTOGLOBIN-BINDING PROTEIN 1-RELATED"/>
    <property type="match status" value="1"/>
</dbReference>
<keyword evidence="6 8" id="KW-0472">Membrane</keyword>
<dbReference type="Pfam" id="PF13715">
    <property type="entry name" value="CarbopepD_reg_2"/>
    <property type="match status" value="1"/>
</dbReference>
<feature type="domain" description="TonB-dependent receptor plug" evidence="10">
    <location>
        <begin position="120"/>
        <end position="221"/>
    </location>
</feature>
<accession>A0A2S7WE76</accession>
<keyword evidence="5 9" id="KW-0732">Signal</keyword>
<evidence type="ECO:0000256" key="1">
    <source>
        <dbReference type="ARBA" id="ARBA00004571"/>
    </source>
</evidence>
<dbReference type="SUPFAM" id="SSF49464">
    <property type="entry name" value="Carboxypeptidase regulatory domain-like"/>
    <property type="match status" value="1"/>
</dbReference>
<evidence type="ECO:0000313" key="12">
    <source>
        <dbReference type="Proteomes" id="UP000237608"/>
    </source>
</evidence>
<keyword evidence="2 8" id="KW-0813">Transport</keyword>
<evidence type="ECO:0000256" key="3">
    <source>
        <dbReference type="ARBA" id="ARBA00022452"/>
    </source>
</evidence>
<evidence type="ECO:0000256" key="7">
    <source>
        <dbReference type="ARBA" id="ARBA00023237"/>
    </source>
</evidence>
<keyword evidence="4 8" id="KW-0812">Transmembrane</keyword>
<sequence>MKKILVVFFCMNVFWAFSQKCTYNIQGTIVDFHDGTAIDNATILIKNTNKFAVSDSEGNFTIANVCNGKITLVISHIGCKTSEKTIKIDRNYKGKFLLEHHSEELEEVTLKGKIVVKKVTSLSETVLSKKILENYSAASLGDALKEIAGVSSINTGNAIVKPMINGMHSSRIIVMNNGVRLQDQEWGIEHAPNIDLNSSENVSVIKGAGALAFGSDAIGGVVILNPKNPIRKDSLFGSTITSFQTNGNAYNIATSLHKTYKNGYFLDANATHKRFGDFRAPDYFLTNTGSASTAFSLNAGYKTFETGWNIFVSSVANEIGILGASHIGGIQDLVNALNSQQPLIQNDFSYTIDNPKQDVTHFIAKVSYFKRFQNIGKLTLQYDFQENQRFEYDRRIGENRFIPAVDLNLQTHTATADFLFDAKNSWTFQSGMLFRFQENVANPATGVRRLIPDYQKTDVGVYTTIKHEFSENWLFDAGLRYDFNFYGVKKFYQTSRWNALGYDVLFPELVIQDLGTQLLTNPELSFHNFAISLGAKRTLSDENSLLFNYTMATRPPNISELFSDGLHHSAARIELGSLTLNSEKSNRFSMSFLRENSSSKWQIDTYVNAIQDYIFIAPNGTEQTIRGAFPKWEYRQTDAILFGFDINIQKEFSENWGYSLNTSYIYAQDTENKMPIIDMPPFQMRNSISYKNTDWHGFSSTLISEFVGRQNRFPDFNFNQFIAKTNTTVLVDISTPPNAYHLFHINNTLNFDWGKHSKIQVSLNINNLLNTSYRNYLNRLRFFADDLGRNFQLQIKINY</sequence>
<evidence type="ECO:0000256" key="5">
    <source>
        <dbReference type="ARBA" id="ARBA00022729"/>
    </source>
</evidence>
<comment type="subcellular location">
    <subcellularLocation>
        <location evidence="1 8">Cell outer membrane</location>
        <topology evidence="1 8">Multi-pass membrane protein</topology>
    </subcellularLocation>
</comment>
<dbReference type="GO" id="GO:0044718">
    <property type="term" value="P:siderophore transmembrane transport"/>
    <property type="evidence" value="ECO:0007669"/>
    <property type="project" value="TreeGrafter"/>
</dbReference>
<dbReference type="EMBL" id="MSCL01000001">
    <property type="protein sequence ID" value="PQJ75562.1"/>
    <property type="molecule type" value="Genomic_DNA"/>
</dbReference>
<evidence type="ECO:0000259" key="10">
    <source>
        <dbReference type="Pfam" id="PF07715"/>
    </source>
</evidence>
<dbReference type="Gene3D" id="2.40.170.20">
    <property type="entry name" value="TonB-dependent receptor, beta-barrel domain"/>
    <property type="match status" value="1"/>
</dbReference>
<comment type="similarity">
    <text evidence="8">Belongs to the TonB-dependent receptor family.</text>
</comment>
<keyword evidence="11" id="KW-0675">Receptor</keyword>
<feature type="signal peptide" evidence="9">
    <location>
        <begin position="1"/>
        <end position="18"/>
    </location>
</feature>
<dbReference type="InterPro" id="IPR036942">
    <property type="entry name" value="Beta-barrel_TonB_sf"/>
</dbReference>
<dbReference type="Proteomes" id="UP000237608">
    <property type="component" value="Unassembled WGS sequence"/>
</dbReference>
<comment type="caution">
    <text evidence="11">The sequence shown here is derived from an EMBL/GenBank/DDBJ whole genome shotgun (WGS) entry which is preliminary data.</text>
</comment>
<evidence type="ECO:0000256" key="4">
    <source>
        <dbReference type="ARBA" id="ARBA00022692"/>
    </source>
</evidence>
<dbReference type="RefSeq" id="WP_105046709.1">
    <property type="nucleotide sequence ID" value="NZ_CP150662.1"/>
</dbReference>
<dbReference type="InterPro" id="IPR008969">
    <property type="entry name" value="CarboxyPept-like_regulatory"/>
</dbReference>
<dbReference type="OrthoDB" id="9795928at2"/>
<feature type="chain" id="PRO_5015473154" evidence="9">
    <location>
        <begin position="19"/>
        <end position="799"/>
    </location>
</feature>
<evidence type="ECO:0000256" key="6">
    <source>
        <dbReference type="ARBA" id="ARBA00023136"/>
    </source>
</evidence>
<dbReference type="InterPro" id="IPR039426">
    <property type="entry name" value="TonB-dep_rcpt-like"/>
</dbReference>
<dbReference type="Pfam" id="PF07715">
    <property type="entry name" value="Plug"/>
    <property type="match status" value="1"/>
</dbReference>
<dbReference type="GO" id="GO:0009279">
    <property type="term" value="C:cell outer membrane"/>
    <property type="evidence" value="ECO:0007669"/>
    <property type="project" value="UniProtKB-SubCell"/>
</dbReference>
<dbReference type="Gene3D" id="2.170.130.10">
    <property type="entry name" value="TonB-dependent receptor, plug domain"/>
    <property type="match status" value="1"/>
</dbReference>
<dbReference type="PANTHER" id="PTHR30069">
    <property type="entry name" value="TONB-DEPENDENT OUTER MEMBRANE RECEPTOR"/>
    <property type="match status" value="1"/>
</dbReference>
<keyword evidence="3 8" id="KW-1134">Transmembrane beta strand</keyword>
<dbReference type="InterPro" id="IPR012910">
    <property type="entry name" value="Plug_dom"/>
</dbReference>
<dbReference type="AlphaFoldDB" id="A0A2S7WE76"/>